<sequence length="268" mass="29817">MSAEFNHVRTYSAKKVSPINVPKPAENQGSVGDRGTFSEMNLEHKYCINHSSDQPKVIREVYENTYSSVHGARMMISSIQGQTLSMLISLLKPKICLELGCFVGNSALWIADGLAKAFPQPQKKQAVGHLWTCEIDPQTAELASSNISKSDLAEYVTVVNSSGLDFLSNWDKTKQFDFVFIDADKGNYINYYEYIVSNDLLAPNGLIVADNVLFKGQVSKLEATTHYTKPSSVSQKIFNFNLHVKNDPRTEQVVLPVFDGISLISLKK</sequence>
<dbReference type="OrthoDB" id="10251242at2759"/>
<protein>
    <submittedName>
        <fullName evidence="5">O-methyltransferase MdmC</fullName>
    </submittedName>
</protein>
<dbReference type="Pfam" id="PF01596">
    <property type="entry name" value="Methyltransf_3"/>
    <property type="match status" value="1"/>
</dbReference>
<dbReference type="PANTHER" id="PTHR10509">
    <property type="entry name" value="O-METHYLTRANSFERASE-RELATED"/>
    <property type="match status" value="1"/>
</dbReference>
<keyword evidence="2 5" id="KW-0808">Transferase</keyword>
<evidence type="ECO:0000256" key="2">
    <source>
        <dbReference type="ARBA" id="ARBA00022679"/>
    </source>
</evidence>
<dbReference type="GO" id="GO:0032259">
    <property type="term" value="P:methylation"/>
    <property type="evidence" value="ECO:0007669"/>
    <property type="project" value="UniProtKB-KW"/>
</dbReference>
<dbReference type="InterPro" id="IPR050362">
    <property type="entry name" value="Cation-dep_OMT"/>
</dbReference>
<dbReference type="CDD" id="cd02440">
    <property type="entry name" value="AdoMet_MTases"/>
    <property type="match status" value="1"/>
</dbReference>
<keyword evidence="1 5" id="KW-0489">Methyltransferase</keyword>
<comment type="caution">
    <text evidence="5">The sequence shown here is derived from an EMBL/GenBank/DDBJ whole genome shotgun (WGS) entry which is preliminary data.</text>
</comment>
<dbReference type="GO" id="GO:0008757">
    <property type="term" value="F:S-adenosylmethionine-dependent methyltransferase activity"/>
    <property type="evidence" value="ECO:0007669"/>
    <property type="project" value="TreeGrafter"/>
</dbReference>
<evidence type="ECO:0000256" key="4">
    <source>
        <dbReference type="ARBA" id="ARBA00023453"/>
    </source>
</evidence>
<evidence type="ECO:0000313" key="6">
    <source>
        <dbReference type="Proteomes" id="UP000187429"/>
    </source>
</evidence>
<evidence type="ECO:0000256" key="1">
    <source>
        <dbReference type="ARBA" id="ARBA00022603"/>
    </source>
</evidence>
<proteinExistence type="inferred from homology"/>
<dbReference type="PROSITE" id="PS51682">
    <property type="entry name" value="SAM_OMT_I"/>
    <property type="match status" value="1"/>
</dbReference>
<evidence type="ECO:0000256" key="3">
    <source>
        <dbReference type="ARBA" id="ARBA00022691"/>
    </source>
</evidence>
<organism evidence="5 6">
    <name type="scientific">Smittium culicis</name>
    <dbReference type="NCBI Taxonomy" id="133412"/>
    <lineage>
        <taxon>Eukaryota</taxon>
        <taxon>Fungi</taxon>
        <taxon>Fungi incertae sedis</taxon>
        <taxon>Zoopagomycota</taxon>
        <taxon>Kickxellomycotina</taxon>
        <taxon>Harpellomycetes</taxon>
        <taxon>Harpellales</taxon>
        <taxon>Legeriomycetaceae</taxon>
        <taxon>Smittium</taxon>
    </lineage>
</organism>
<dbReference type="InterPro" id="IPR029063">
    <property type="entry name" value="SAM-dependent_MTases_sf"/>
</dbReference>
<dbReference type="AlphaFoldDB" id="A0A1R1YN61"/>
<accession>A0A1R1YN61</accession>
<dbReference type="Gene3D" id="3.40.50.150">
    <property type="entry name" value="Vaccinia Virus protein VP39"/>
    <property type="match status" value="1"/>
</dbReference>
<name>A0A1R1YN61_9FUNG</name>
<evidence type="ECO:0000313" key="5">
    <source>
        <dbReference type="EMBL" id="OMJ28314.1"/>
    </source>
</evidence>
<dbReference type="Proteomes" id="UP000187429">
    <property type="component" value="Unassembled WGS sequence"/>
</dbReference>
<keyword evidence="3" id="KW-0949">S-adenosyl-L-methionine</keyword>
<dbReference type="SUPFAM" id="SSF53335">
    <property type="entry name" value="S-adenosyl-L-methionine-dependent methyltransferases"/>
    <property type="match status" value="1"/>
</dbReference>
<keyword evidence="6" id="KW-1185">Reference proteome</keyword>
<comment type="similarity">
    <text evidence="4">Belongs to the class I-like SAM-binding methyltransferase superfamily. Cation-dependent O-methyltransferase family.</text>
</comment>
<gene>
    <name evidence="5" type="ORF">AYI69_g2213</name>
</gene>
<dbReference type="GO" id="GO:0008171">
    <property type="term" value="F:O-methyltransferase activity"/>
    <property type="evidence" value="ECO:0007669"/>
    <property type="project" value="InterPro"/>
</dbReference>
<dbReference type="EMBL" id="LSSM01000640">
    <property type="protein sequence ID" value="OMJ28314.1"/>
    <property type="molecule type" value="Genomic_DNA"/>
</dbReference>
<reference evidence="6" key="1">
    <citation type="submission" date="2017-01" db="EMBL/GenBank/DDBJ databases">
        <authorList>
            <person name="Wang Y."/>
            <person name="White M."/>
            <person name="Kvist S."/>
            <person name="Moncalvo J.-M."/>
        </authorList>
    </citation>
    <scope>NUCLEOTIDE SEQUENCE [LARGE SCALE GENOMIC DNA]</scope>
    <source>
        <strain evidence="6">ID-206-W2</strain>
    </source>
</reference>
<dbReference type="InterPro" id="IPR002935">
    <property type="entry name" value="SAM_O-MeTrfase"/>
</dbReference>
<dbReference type="PANTHER" id="PTHR10509:SF14">
    <property type="entry name" value="CAFFEOYL-COA O-METHYLTRANSFERASE 3-RELATED"/>
    <property type="match status" value="1"/>
</dbReference>